<gene>
    <name evidence="1" type="ORF">SAMN06295973_0717</name>
</gene>
<keyword evidence="2" id="KW-1185">Reference proteome</keyword>
<accession>A0ABY1LHJ6</accession>
<dbReference type="Gene3D" id="2.60.300.12">
    <property type="entry name" value="HesB-like domain"/>
    <property type="match status" value="1"/>
</dbReference>
<evidence type="ECO:0000313" key="2">
    <source>
        <dbReference type="Proteomes" id="UP000190827"/>
    </source>
</evidence>
<proteinExistence type="predicted"/>
<organism evidence="1 2">
    <name type="scientific">Plantibacter cousiniae</name>
    <name type="common">nom. nud.</name>
    <dbReference type="NCBI Taxonomy" id="199709"/>
    <lineage>
        <taxon>Bacteria</taxon>
        <taxon>Bacillati</taxon>
        <taxon>Actinomycetota</taxon>
        <taxon>Actinomycetes</taxon>
        <taxon>Micrococcales</taxon>
        <taxon>Microbacteriaceae</taxon>
        <taxon>Plantibacter</taxon>
    </lineage>
</organism>
<name>A0ABY1LHJ6_9MICO</name>
<comment type="caution">
    <text evidence="1">The sequence shown here is derived from an EMBL/GenBank/DDBJ whole genome shotgun (WGS) entry which is preliminary data.</text>
</comment>
<protein>
    <submittedName>
        <fullName evidence="1">Fe-S cluster assembly iron-binding protein IscA</fullName>
    </submittedName>
</protein>
<reference evidence="1 2" key="1">
    <citation type="submission" date="2017-02" db="EMBL/GenBank/DDBJ databases">
        <authorList>
            <person name="Varghese N."/>
            <person name="Submissions S."/>
        </authorList>
    </citation>
    <scope>NUCLEOTIDE SEQUENCE [LARGE SCALE GENOMIC DNA]</scope>
    <source>
        <strain evidence="1 2">VKM Ac-1787</strain>
    </source>
</reference>
<sequence>MLTLTQNAVTVIRTLATRTDDPRTGGLRIRSEAERASHFAVDLATEPEIGDEVVEDRGARVFLDPVACPRMEKKELDALIDGGSVRFEVRDQERPALL</sequence>
<evidence type="ECO:0000313" key="1">
    <source>
        <dbReference type="EMBL" id="SKC41388.1"/>
    </source>
</evidence>
<dbReference type="Proteomes" id="UP000190827">
    <property type="component" value="Unassembled WGS sequence"/>
</dbReference>
<dbReference type="RefSeq" id="WP_079704745.1">
    <property type="nucleotide sequence ID" value="NZ_FUZO01000001.1"/>
</dbReference>
<dbReference type="SUPFAM" id="SSF89360">
    <property type="entry name" value="HesB-like domain"/>
    <property type="match status" value="1"/>
</dbReference>
<dbReference type="InterPro" id="IPR035903">
    <property type="entry name" value="HesB-like_dom_sf"/>
</dbReference>
<dbReference type="EMBL" id="FUZO01000001">
    <property type="protein sequence ID" value="SKC41388.1"/>
    <property type="molecule type" value="Genomic_DNA"/>
</dbReference>